<accession>A0A9N7YFV9</accession>
<keyword evidence="4" id="KW-1185">Reference proteome</keyword>
<gene>
    <name evidence="3" type="ORF">PLEPLA_LOCUS10667</name>
</gene>
<evidence type="ECO:0000256" key="2">
    <source>
        <dbReference type="SAM" id="MobiDB-lite"/>
    </source>
</evidence>
<dbReference type="GO" id="GO:0030036">
    <property type="term" value="P:actin cytoskeleton organization"/>
    <property type="evidence" value="ECO:0007669"/>
    <property type="project" value="TreeGrafter"/>
</dbReference>
<dbReference type="PANTHER" id="PTHR12877:SF15">
    <property type="entry name" value="RHO GUANINE NUCLEOTIDE EXCHANGE FACTOR 17"/>
    <property type="match status" value="1"/>
</dbReference>
<dbReference type="Proteomes" id="UP001153269">
    <property type="component" value="Unassembled WGS sequence"/>
</dbReference>
<dbReference type="GO" id="GO:0005085">
    <property type="term" value="F:guanyl-nucleotide exchange factor activity"/>
    <property type="evidence" value="ECO:0007669"/>
    <property type="project" value="UniProtKB-KW"/>
</dbReference>
<keyword evidence="1" id="KW-0344">Guanine-nucleotide releasing factor</keyword>
<proteinExistence type="predicted"/>
<sequence>MNFPLPTTDSTGTQSQSSSTVDGNLQRRDSARRRASAYIPPKTNHLVISGGDGYEDFRLTNSSETVGRDDSTNHLLLWRV</sequence>
<evidence type="ECO:0000313" key="4">
    <source>
        <dbReference type="Proteomes" id="UP001153269"/>
    </source>
</evidence>
<dbReference type="AlphaFoldDB" id="A0A9N7YFV9"/>
<dbReference type="PANTHER" id="PTHR12877">
    <property type="entry name" value="RHO GUANINE NUCLEOTIDE EXCHANGE FACTOR"/>
    <property type="match status" value="1"/>
</dbReference>
<organism evidence="3 4">
    <name type="scientific">Pleuronectes platessa</name>
    <name type="common">European plaice</name>
    <dbReference type="NCBI Taxonomy" id="8262"/>
    <lineage>
        <taxon>Eukaryota</taxon>
        <taxon>Metazoa</taxon>
        <taxon>Chordata</taxon>
        <taxon>Craniata</taxon>
        <taxon>Vertebrata</taxon>
        <taxon>Euteleostomi</taxon>
        <taxon>Actinopterygii</taxon>
        <taxon>Neopterygii</taxon>
        <taxon>Teleostei</taxon>
        <taxon>Neoteleostei</taxon>
        <taxon>Acanthomorphata</taxon>
        <taxon>Carangaria</taxon>
        <taxon>Pleuronectiformes</taxon>
        <taxon>Pleuronectoidei</taxon>
        <taxon>Pleuronectidae</taxon>
        <taxon>Pleuronectes</taxon>
    </lineage>
</organism>
<name>A0A9N7YFV9_PLEPL</name>
<protein>
    <submittedName>
        <fullName evidence="3">Uncharacterized protein</fullName>
    </submittedName>
</protein>
<dbReference type="InterPro" id="IPR039919">
    <property type="entry name" value="ARHGEF10/ARHGEF17"/>
</dbReference>
<feature type="compositionally biased region" description="Low complexity" evidence="2">
    <location>
        <begin position="7"/>
        <end position="23"/>
    </location>
</feature>
<dbReference type="EMBL" id="CADEAL010000609">
    <property type="protein sequence ID" value="CAB1422749.1"/>
    <property type="molecule type" value="Genomic_DNA"/>
</dbReference>
<evidence type="ECO:0000256" key="1">
    <source>
        <dbReference type="ARBA" id="ARBA00022658"/>
    </source>
</evidence>
<feature type="region of interest" description="Disordered" evidence="2">
    <location>
        <begin position="1"/>
        <end position="44"/>
    </location>
</feature>
<evidence type="ECO:0000313" key="3">
    <source>
        <dbReference type="EMBL" id="CAB1422749.1"/>
    </source>
</evidence>
<comment type="caution">
    <text evidence="3">The sequence shown here is derived from an EMBL/GenBank/DDBJ whole genome shotgun (WGS) entry which is preliminary data.</text>
</comment>
<reference evidence="3" key="1">
    <citation type="submission" date="2020-03" db="EMBL/GenBank/DDBJ databases">
        <authorList>
            <person name="Weist P."/>
        </authorList>
    </citation>
    <scope>NUCLEOTIDE SEQUENCE</scope>
</reference>